<dbReference type="PANTHER" id="PTHR23050">
    <property type="entry name" value="CALCIUM BINDING PROTEIN"/>
    <property type="match status" value="1"/>
</dbReference>
<dbReference type="Pfam" id="PF13499">
    <property type="entry name" value="EF-hand_7"/>
    <property type="match status" value="2"/>
</dbReference>
<feature type="domain" description="EF-hand" evidence="3">
    <location>
        <begin position="147"/>
        <end position="182"/>
    </location>
</feature>
<feature type="domain" description="EF-hand" evidence="3">
    <location>
        <begin position="37"/>
        <end position="72"/>
    </location>
</feature>
<dbReference type="PROSITE" id="PS00018">
    <property type="entry name" value="EF_HAND_1"/>
    <property type="match status" value="1"/>
</dbReference>
<dbReference type="InterPro" id="IPR050145">
    <property type="entry name" value="Centrin_CML-like"/>
</dbReference>
<protein>
    <submittedName>
        <fullName evidence="4">Putative calmodulin 4</fullName>
    </submittedName>
</protein>
<evidence type="ECO:0000256" key="1">
    <source>
        <dbReference type="ARBA" id="ARBA00022737"/>
    </source>
</evidence>
<dbReference type="CDD" id="cd00051">
    <property type="entry name" value="EFh"/>
    <property type="match status" value="1"/>
</dbReference>
<feature type="domain" description="EF-hand" evidence="3">
    <location>
        <begin position="111"/>
        <end position="146"/>
    </location>
</feature>
<dbReference type="InterPro" id="IPR002048">
    <property type="entry name" value="EF_hand_dom"/>
</dbReference>
<dbReference type="Gene3D" id="1.10.238.10">
    <property type="entry name" value="EF-hand"/>
    <property type="match status" value="2"/>
</dbReference>
<dbReference type="GO" id="GO:0005509">
    <property type="term" value="F:calcium ion binding"/>
    <property type="evidence" value="ECO:0007669"/>
    <property type="project" value="InterPro"/>
</dbReference>
<dbReference type="SMART" id="SM00054">
    <property type="entry name" value="EFh"/>
    <property type="match status" value="4"/>
</dbReference>
<keyword evidence="2" id="KW-0106">Calcium</keyword>
<reference evidence="4" key="1">
    <citation type="journal article" date="2018" name="PLoS Negl. Trop. Dis.">
        <title>An insight into the salivary gland and fat body transcriptome of Panstrongylus lignarius (Hemiptera: Heteroptera), the main vector of Chagas disease in Peru.</title>
        <authorList>
            <person name="Nevoa J.C."/>
            <person name="Mendes M.T."/>
            <person name="da Silva M.V."/>
            <person name="Soares S.C."/>
            <person name="Oliveira C.J.F."/>
            <person name="Ribeiro J.M.C."/>
        </authorList>
    </citation>
    <scope>NUCLEOTIDE SEQUENCE</scope>
</reference>
<proteinExistence type="predicted"/>
<dbReference type="InterPro" id="IPR018247">
    <property type="entry name" value="EF_Hand_1_Ca_BS"/>
</dbReference>
<evidence type="ECO:0000259" key="3">
    <source>
        <dbReference type="PROSITE" id="PS50222"/>
    </source>
</evidence>
<dbReference type="AlphaFoldDB" id="A0A224XLJ4"/>
<evidence type="ECO:0000256" key="2">
    <source>
        <dbReference type="ARBA" id="ARBA00022837"/>
    </source>
</evidence>
<sequence length="184" mass="22244">MFLTRVLLAKSAADRIREQILRGTAPRIRRPSVFNEQENEYYERLFKHFDENGDYYLDKKELKKMVSFQTNDELHNCDINKPFKRMDINADNKISVQEYLHHVSRSRYKLPLKRDVEEIFNMYDTNYDAHINLDELRQILLYMGEDYTRGDLRTLFVSVDRDKDGLIDFYQFNDLIFTKLRAPR</sequence>
<organism evidence="4">
    <name type="scientific">Panstrongylus lignarius</name>
    <dbReference type="NCBI Taxonomy" id="156445"/>
    <lineage>
        <taxon>Eukaryota</taxon>
        <taxon>Metazoa</taxon>
        <taxon>Ecdysozoa</taxon>
        <taxon>Arthropoda</taxon>
        <taxon>Hexapoda</taxon>
        <taxon>Insecta</taxon>
        <taxon>Pterygota</taxon>
        <taxon>Neoptera</taxon>
        <taxon>Paraneoptera</taxon>
        <taxon>Hemiptera</taxon>
        <taxon>Heteroptera</taxon>
        <taxon>Panheteroptera</taxon>
        <taxon>Cimicomorpha</taxon>
        <taxon>Reduviidae</taxon>
        <taxon>Triatominae</taxon>
        <taxon>Panstrongylus</taxon>
    </lineage>
</organism>
<dbReference type="SUPFAM" id="SSF47473">
    <property type="entry name" value="EF-hand"/>
    <property type="match status" value="1"/>
</dbReference>
<accession>A0A224XLJ4</accession>
<dbReference type="InterPro" id="IPR011992">
    <property type="entry name" value="EF-hand-dom_pair"/>
</dbReference>
<evidence type="ECO:0000313" key="4">
    <source>
        <dbReference type="EMBL" id="JAW13356.1"/>
    </source>
</evidence>
<name>A0A224XLJ4_9HEMI</name>
<dbReference type="EMBL" id="GFTR01003070">
    <property type="protein sequence ID" value="JAW13356.1"/>
    <property type="molecule type" value="Transcribed_RNA"/>
</dbReference>
<dbReference type="PROSITE" id="PS50222">
    <property type="entry name" value="EF_HAND_2"/>
    <property type="match status" value="3"/>
</dbReference>
<keyword evidence="1" id="KW-0677">Repeat</keyword>